<keyword evidence="9" id="KW-0539">Nucleus</keyword>
<dbReference type="GO" id="GO:0005634">
    <property type="term" value="C:nucleus"/>
    <property type="evidence" value="ECO:0007669"/>
    <property type="project" value="UniProtKB-SubCell"/>
</dbReference>
<evidence type="ECO:0000313" key="12">
    <source>
        <dbReference type="Proteomes" id="UP000233020"/>
    </source>
</evidence>
<evidence type="ECO:0000256" key="9">
    <source>
        <dbReference type="ARBA" id="ARBA00023242"/>
    </source>
</evidence>
<evidence type="ECO:0000256" key="2">
    <source>
        <dbReference type="ARBA" id="ARBA00004496"/>
    </source>
</evidence>
<evidence type="ECO:0000256" key="4">
    <source>
        <dbReference type="ARBA" id="ARBA00022490"/>
    </source>
</evidence>
<keyword evidence="4" id="KW-0963">Cytoplasm</keyword>
<dbReference type="Gene3D" id="3.30.40.10">
    <property type="entry name" value="Zinc/RING finger domain, C3HC4 (zinc finger)"/>
    <property type="match status" value="1"/>
</dbReference>
<dbReference type="GO" id="GO:0004842">
    <property type="term" value="F:ubiquitin-protein transferase activity"/>
    <property type="evidence" value="ECO:0007669"/>
    <property type="project" value="UniProtKB-ARBA"/>
</dbReference>
<dbReference type="PANTHER" id="PTHR11210">
    <property type="entry name" value="RING BOX"/>
    <property type="match status" value="1"/>
</dbReference>
<evidence type="ECO:0000259" key="10">
    <source>
        <dbReference type="Pfam" id="PF12678"/>
    </source>
</evidence>
<dbReference type="GO" id="GO:0008270">
    <property type="term" value="F:zinc ion binding"/>
    <property type="evidence" value="ECO:0007669"/>
    <property type="project" value="UniProtKB-KW"/>
</dbReference>
<reference evidence="11" key="1">
    <citation type="submission" date="2025-08" db="UniProtKB">
        <authorList>
            <consortium name="Ensembl"/>
        </authorList>
    </citation>
    <scope>IDENTIFICATION</scope>
</reference>
<accession>A0A2K5DF11</accession>
<dbReference type="CDD" id="cd16485">
    <property type="entry name" value="mRING-H2-C3H2C2D_RBX1"/>
    <property type="match status" value="1"/>
</dbReference>
<comment type="subcellular location">
    <subcellularLocation>
        <location evidence="2">Cytoplasm</location>
    </subcellularLocation>
    <subcellularLocation>
        <location evidence="1">Nucleus</location>
    </subcellularLocation>
</comment>
<evidence type="ECO:0000256" key="3">
    <source>
        <dbReference type="ARBA" id="ARBA00004906"/>
    </source>
</evidence>
<dbReference type="AlphaFoldDB" id="A0A2K5DF11"/>
<reference evidence="11" key="2">
    <citation type="submission" date="2025-09" db="UniProtKB">
        <authorList>
            <consortium name="Ensembl"/>
        </authorList>
    </citation>
    <scope>IDENTIFICATION</scope>
</reference>
<comment type="pathway">
    <text evidence="3">Protein modification; protein ubiquitination.</text>
</comment>
<evidence type="ECO:0000256" key="8">
    <source>
        <dbReference type="ARBA" id="ARBA00022833"/>
    </source>
</evidence>
<feature type="domain" description="Zinc finger RING-H2-type" evidence="10">
    <location>
        <begin position="25"/>
        <end position="83"/>
    </location>
</feature>
<organism evidence="11 12">
    <name type="scientific">Aotus nancymaae</name>
    <name type="common">Ma's night monkey</name>
    <dbReference type="NCBI Taxonomy" id="37293"/>
    <lineage>
        <taxon>Eukaryota</taxon>
        <taxon>Metazoa</taxon>
        <taxon>Chordata</taxon>
        <taxon>Craniata</taxon>
        <taxon>Vertebrata</taxon>
        <taxon>Euteleostomi</taxon>
        <taxon>Mammalia</taxon>
        <taxon>Eutheria</taxon>
        <taxon>Euarchontoglires</taxon>
        <taxon>Primates</taxon>
        <taxon>Haplorrhini</taxon>
        <taxon>Platyrrhini</taxon>
        <taxon>Aotidae</taxon>
        <taxon>Aotus</taxon>
    </lineage>
</organism>
<protein>
    <recommendedName>
        <fullName evidence="10">Zinc finger RING-H2-type domain-containing protein</fullName>
    </recommendedName>
</protein>
<keyword evidence="7" id="KW-0833">Ubl conjugation pathway</keyword>
<dbReference type="GO" id="GO:0005737">
    <property type="term" value="C:cytoplasm"/>
    <property type="evidence" value="ECO:0007669"/>
    <property type="project" value="UniProtKB-SubCell"/>
</dbReference>
<dbReference type="GeneTree" id="ENSGT00940000155618"/>
<dbReference type="Ensembl" id="ENSANAT00000037410.1">
    <property type="protein sequence ID" value="ENSANAP00000019537.1"/>
    <property type="gene ID" value="ENSANAG00000027562.1"/>
</dbReference>
<dbReference type="GO" id="GO:0051603">
    <property type="term" value="P:proteolysis involved in protein catabolic process"/>
    <property type="evidence" value="ECO:0007669"/>
    <property type="project" value="UniProtKB-ARBA"/>
</dbReference>
<name>A0A2K5DF11_AOTNA</name>
<evidence type="ECO:0000256" key="1">
    <source>
        <dbReference type="ARBA" id="ARBA00004123"/>
    </source>
</evidence>
<keyword evidence="12" id="KW-1185">Reference proteome</keyword>
<dbReference type="Proteomes" id="UP000233020">
    <property type="component" value="Unplaced"/>
</dbReference>
<dbReference type="InterPro" id="IPR051031">
    <property type="entry name" value="RING-box_E3_Ubiquitin_Ligase"/>
</dbReference>
<keyword evidence="8" id="KW-0862">Zinc</keyword>
<dbReference type="InterPro" id="IPR024766">
    <property type="entry name" value="Znf_RING_H2"/>
</dbReference>
<dbReference type="InterPro" id="IPR013083">
    <property type="entry name" value="Znf_RING/FYVE/PHD"/>
</dbReference>
<dbReference type="Pfam" id="PF12678">
    <property type="entry name" value="zf-rbx1"/>
    <property type="match status" value="1"/>
</dbReference>
<keyword evidence="5" id="KW-0479">Metal-binding</keyword>
<dbReference type="GO" id="GO:0031461">
    <property type="term" value="C:cullin-RING ubiquitin ligase complex"/>
    <property type="evidence" value="ECO:0007669"/>
    <property type="project" value="UniProtKB-ARBA"/>
</dbReference>
<evidence type="ECO:0000256" key="6">
    <source>
        <dbReference type="ARBA" id="ARBA00022771"/>
    </source>
</evidence>
<dbReference type="STRING" id="37293.ENSANAP00000019537"/>
<evidence type="ECO:0000256" key="5">
    <source>
        <dbReference type="ARBA" id="ARBA00022723"/>
    </source>
</evidence>
<keyword evidence="6" id="KW-0863">Zinc-finger</keyword>
<sequence>MAVAMDVDTPSSTNSNRPGPGFVVDNCAICRNHSMDLCIECQANQASATSEACTVARGACNHAFHFHCLSHWLKTQQLCMLDNREWEFKKYGHQKKNSSIKLKCFVIHLMTCPSVT</sequence>
<dbReference type="SUPFAM" id="SSF57850">
    <property type="entry name" value="RING/U-box"/>
    <property type="match status" value="1"/>
</dbReference>
<evidence type="ECO:0000313" key="11">
    <source>
        <dbReference type="Ensembl" id="ENSANAP00000019537.1"/>
    </source>
</evidence>
<evidence type="ECO:0000256" key="7">
    <source>
        <dbReference type="ARBA" id="ARBA00022786"/>
    </source>
</evidence>
<proteinExistence type="predicted"/>